<evidence type="ECO:0000313" key="2">
    <source>
        <dbReference type="EMBL" id="RCV27170.1"/>
    </source>
</evidence>
<dbReference type="EMBL" id="CM003532">
    <property type="protein sequence ID" value="RCV27170.1"/>
    <property type="molecule type" value="Genomic_DNA"/>
</dbReference>
<dbReference type="OrthoDB" id="687262at2759"/>
<dbReference type="AlphaFoldDB" id="A0A368RC53"/>
<name>A0A368RC53_SETIT</name>
<reference evidence="2" key="1">
    <citation type="journal article" date="2012" name="Nat. Biotechnol.">
        <title>Reference genome sequence of the model plant Setaria.</title>
        <authorList>
            <person name="Bennetzen J.L."/>
            <person name="Schmutz J."/>
            <person name="Wang H."/>
            <person name="Percifield R."/>
            <person name="Hawkins J."/>
            <person name="Pontaroli A.C."/>
            <person name="Estep M."/>
            <person name="Feng L."/>
            <person name="Vaughn J.N."/>
            <person name="Grimwood J."/>
            <person name="Jenkins J."/>
            <person name="Barry K."/>
            <person name="Lindquist E."/>
            <person name="Hellsten U."/>
            <person name="Deshpande S."/>
            <person name="Wang X."/>
            <person name="Wu X."/>
            <person name="Mitros T."/>
            <person name="Triplett J."/>
            <person name="Yang X."/>
            <person name="Ye C.Y."/>
            <person name="Mauro-Herrera M."/>
            <person name="Wang L."/>
            <person name="Li P."/>
            <person name="Sharma M."/>
            <person name="Sharma R."/>
            <person name="Ronald P.C."/>
            <person name="Panaud O."/>
            <person name="Kellogg E.A."/>
            <person name="Brutnell T.P."/>
            <person name="Doust A.N."/>
            <person name="Tuskan G.A."/>
            <person name="Rokhsar D."/>
            <person name="Devos K.M."/>
        </authorList>
    </citation>
    <scope>NUCLEOTIDE SEQUENCE [LARGE SCALE GENOMIC DNA]</scope>
    <source>
        <strain evidence="2">Yugu1</strain>
    </source>
</reference>
<gene>
    <name evidence="2" type="ORF">SETIT_5G303400v2</name>
</gene>
<dbReference type="KEGG" id="sita:101785537"/>
<dbReference type="PANTHER" id="PTHR45224">
    <property type="entry name" value="OS01G0527900 PROTEIN-RELATED"/>
    <property type="match status" value="1"/>
</dbReference>
<feature type="region of interest" description="Disordered" evidence="1">
    <location>
        <begin position="50"/>
        <end position="81"/>
    </location>
</feature>
<feature type="region of interest" description="Disordered" evidence="1">
    <location>
        <begin position="1"/>
        <end position="27"/>
    </location>
</feature>
<protein>
    <recommendedName>
        <fullName evidence="3">Myb-like domain-containing protein</fullName>
    </recommendedName>
</protein>
<proteinExistence type="predicted"/>
<dbReference type="PANTHER" id="PTHR45224:SF5">
    <property type="entry name" value="OS02G0311800 PROTEIN"/>
    <property type="match status" value="1"/>
</dbReference>
<sequence>MNRPESKKRQPKSHQAAGESAAVASIGGGAPVDGTFHVCGAASVSPIAGGAPRASGSLEAGGSPGADGIPNSRAPGTGGFPAFGTHAASPWWPPSFAVQPPPNNSEWVYSQGGFMNMLQSPMVPGMNYPNGSQQPQNYHLVGGIMSHSTTSPTSACSKETPSPTGSSADAAAQMGSQDKETIDVEDNDTIQPARSNVRSNARSNARSIATSIARSDRRLNWSNEEDIRLVSAWLHCSIDPVDGNDRKADQYWSDVTSTYSSTTKCDCMRNRNQMKLR</sequence>
<feature type="compositionally biased region" description="Polar residues" evidence="1">
    <location>
        <begin position="148"/>
        <end position="167"/>
    </location>
</feature>
<accession>A0A368RC53</accession>
<evidence type="ECO:0000256" key="1">
    <source>
        <dbReference type="SAM" id="MobiDB-lite"/>
    </source>
</evidence>
<feature type="region of interest" description="Disordered" evidence="1">
    <location>
        <begin position="148"/>
        <end position="188"/>
    </location>
</feature>
<evidence type="ECO:0008006" key="3">
    <source>
        <dbReference type="Google" id="ProtNLM"/>
    </source>
</evidence>
<reference evidence="2" key="2">
    <citation type="submission" date="2015-07" db="EMBL/GenBank/DDBJ databases">
        <authorList>
            <person name="Noorani M."/>
        </authorList>
    </citation>
    <scope>NUCLEOTIDE SEQUENCE</scope>
    <source>
        <strain evidence="2">Yugu1</strain>
    </source>
</reference>
<organism evidence="2">
    <name type="scientific">Setaria italica</name>
    <name type="common">Foxtail millet</name>
    <name type="synonym">Panicum italicum</name>
    <dbReference type="NCBI Taxonomy" id="4555"/>
    <lineage>
        <taxon>Eukaryota</taxon>
        <taxon>Viridiplantae</taxon>
        <taxon>Streptophyta</taxon>
        <taxon>Embryophyta</taxon>
        <taxon>Tracheophyta</taxon>
        <taxon>Spermatophyta</taxon>
        <taxon>Magnoliopsida</taxon>
        <taxon>Liliopsida</taxon>
        <taxon>Poales</taxon>
        <taxon>Poaceae</taxon>
        <taxon>PACMAD clade</taxon>
        <taxon>Panicoideae</taxon>
        <taxon>Panicodae</taxon>
        <taxon>Paniceae</taxon>
        <taxon>Cenchrinae</taxon>
        <taxon>Setaria</taxon>
    </lineage>
</organism>